<evidence type="ECO:0000256" key="6">
    <source>
        <dbReference type="SAM" id="Phobius"/>
    </source>
</evidence>
<reference evidence="8 9" key="1">
    <citation type="submission" date="2019-09" db="EMBL/GenBank/DDBJ databases">
        <title>Isolation and complete genome sequencing of Methylocystis species.</title>
        <authorList>
            <person name="Rumah B.L."/>
            <person name="Stead C.E."/>
            <person name="Stevens B.C."/>
            <person name="Minton N.P."/>
            <person name="Grosse-Honebrink A."/>
            <person name="Zhang Y."/>
        </authorList>
    </citation>
    <scope>NUCLEOTIDE SEQUENCE [LARGE SCALE GENOMIC DNA]</scope>
    <source>
        <strain evidence="8 9">BRCS2</strain>
    </source>
</reference>
<dbReference type="GO" id="GO:0005886">
    <property type="term" value="C:plasma membrane"/>
    <property type="evidence" value="ECO:0007669"/>
    <property type="project" value="UniProtKB-SubCell"/>
</dbReference>
<feature type="domain" description="DUF202" evidence="7">
    <location>
        <begin position="7"/>
        <end position="90"/>
    </location>
</feature>
<evidence type="ECO:0000256" key="1">
    <source>
        <dbReference type="ARBA" id="ARBA00004651"/>
    </source>
</evidence>
<keyword evidence="2" id="KW-1003">Cell membrane</keyword>
<dbReference type="EMBL" id="CP044331">
    <property type="protein sequence ID" value="QGM99167.1"/>
    <property type="molecule type" value="Genomic_DNA"/>
</dbReference>
<dbReference type="InterPro" id="IPR052053">
    <property type="entry name" value="IM_YidH-like"/>
</dbReference>
<dbReference type="Proteomes" id="UP000422569">
    <property type="component" value="Chromosome"/>
</dbReference>
<dbReference type="KEGG" id="mpar:F7D14_17860"/>
<evidence type="ECO:0000256" key="2">
    <source>
        <dbReference type="ARBA" id="ARBA00022475"/>
    </source>
</evidence>
<evidence type="ECO:0000256" key="4">
    <source>
        <dbReference type="ARBA" id="ARBA00022989"/>
    </source>
</evidence>
<evidence type="ECO:0000256" key="5">
    <source>
        <dbReference type="ARBA" id="ARBA00023136"/>
    </source>
</evidence>
<dbReference type="InterPro" id="IPR003807">
    <property type="entry name" value="DUF202"/>
</dbReference>
<gene>
    <name evidence="8" type="ORF">F7D14_17860</name>
</gene>
<keyword evidence="3 6" id="KW-0812">Transmembrane</keyword>
<evidence type="ECO:0000259" key="7">
    <source>
        <dbReference type="Pfam" id="PF02656"/>
    </source>
</evidence>
<evidence type="ECO:0000313" key="9">
    <source>
        <dbReference type="Proteomes" id="UP000422569"/>
    </source>
</evidence>
<comment type="subcellular location">
    <subcellularLocation>
        <location evidence="1">Cell membrane</location>
        <topology evidence="1">Multi-pass membrane protein</topology>
    </subcellularLocation>
</comment>
<dbReference type="Pfam" id="PF02656">
    <property type="entry name" value="DUF202"/>
    <property type="match status" value="1"/>
</dbReference>
<dbReference type="RefSeq" id="WP_016919356.1">
    <property type="nucleotide sequence ID" value="NZ_CP044331.1"/>
</dbReference>
<dbReference type="PANTHER" id="PTHR34187">
    <property type="entry name" value="FGR18P"/>
    <property type="match status" value="1"/>
</dbReference>
<feature type="transmembrane region" description="Helical" evidence="6">
    <location>
        <begin position="67"/>
        <end position="86"/>
    </location>
</feature>
<proteinExistence type="predicted"/>
<accession>A0A6B8M2R2</accession>
<name>A0A6B8M2R2_9HYPH</name>
<protein>
    <submittedName>
        <fullName evidence="8">DUF202 domain-containing protein</fullName>
    </submittedName>
</protein>
<evidence type="ECO:0000256" key="3">
    <source>
        <dbReference type="ARBA" id="ARBA00022692"/>
    </source>
</evidence>
<keyword evidence="9" id="KW-1185">Reference proteome</keyword>
<keyword evidence="4 6" id="KW-1133">Transmembrane helix</keyword>
<dbReference type="AlphaFoldDB" id="A0A6B8M2R2"/>
<dbReference type="PANTHER" id="PTHR34187:SF2">
    <property type="entry name" value="DUF202 DOMAIN-CONTAINING PROTEIN"/>
    <property type="match status" value="1"/>
</dbReference>
<keyword evidence="5 6" id="KW-0472">Membrane</keyword>
<organism evidence="8 9">
    <name type="scientific">Methylocystis parvus</name>
    <dbReference type="NCBI Taxonomy" id="134"/>
    <lineage>
        <taxon>Bacteria</taxon>
        <taxon>Pseudomonadati</taxon>
        <taxon>Pseudomonadota</taxon>
        <taxon>Alphaproteobacteria</taxon>
        <taxon>Hyphomicrobiales</taxon>
        <taxon>Methylocystaceae</taxon>
        <taxon>Methylocystis</taxon>
    </lineage>
</organism>
<sequence length="127" mass="13670">MIRDFTNYAANERTFLAWVRTGIAVVALGFVIERFNLFLIALASASGAAPAMHGFRQFATPSGRYGGMALVGAGVLMIVIATIRFLQTARLLEDGSDHPPRRIRTTLFALSAIVMGVAFFSGYLAIG</sequence>
<feature type="transmembrane region" description="Helical" evidence="6">
    <location>
        <begin position="107"/>
        <end position="126"/>
    </location>
</feature>
<evidence type="ECO:0000313" key="8">
    <source>
        <dbReference type="EMBL" id="QGM99167.1"/>
    </source>
</evidence>